<evidence type="ECO:0000313" key="1">
    <source>
        <dbReference type="EMBL" id="MCG7945819.1"/>
    </source>
</evidence>
<evidence type="ECO:0008006" key="3">
    <source>
        <dbReference type="Google" id="ProtNLM"/>
    </source>
</evidence>
<organism evidence="1 2">
    <name type="scientific">Candidatus Thiodiazotropha taylori</name>
    <dbReference type="NCBI Taxonomy" id="2792791"/>
    <lineage>
        <taxon>Bacteria</taxon>
        <taxon>Pseudomonadati</taxon>
        <taxon>Pseudomonadota</taxon>
        <taxon>Gammaproteobacteria</taxon>
        <taxon>Chromatiales</taxon>
        <taxon>Sedimenticolaceae</taxon>
        <taxon>Candidatus Thiodiazotropha</taxon>
    </lineage>
</organism>
<evidence type="ECO:0000313" key="2">
    <source>
        <dbReference type="Proteomes" id="UP000886667"/>
    </source>
</evidence>
<dbReference type="AlphaFoldDB" id="A0A9E4N451"/>
<dbReference type="Proteomes" id="UP000886667">
    <property type="component" value="Unassembled WGS sequence"/>
</dbReference>
<sequence>MTTIPVNSTYRIAADANSWMIQKSGNRKNKDTGEMETVWTAIRWYNTLNKAAHGLMELAVRTSDARGVHEVMEVYKDVLLQLTAALTPEYTIDIKRG</sequence>
<proteinExistence type="predicted"/>
<name>A0A9E4N451_9GAMM</name>
<protein>
    <recommendedName>
        <fullName evidence="3">DUF5405 domain-containing protein</fullName>
    </recommendedName>
</protein>
<accession>A0A9E4N451</accession>
<gene>
    <name evidence="1" type="ORF">JAZ07_05660</name>
</gene>
<reference evidence="1" key="1">
    <citation type="journal article" date="2021" name="Proc. Natl. Acad. Sci. U.S.A.">
        <title>Global biogeography of chemosynthetic symbionts reveals both localized and globally distributed symbiont groups. .</title>
        <authorList>
            <person name="Osvatic J.T."/>
            <person name="Wilkins L.G.E."/>
            <person name="Leibrecht L."/>
            <person name="Leray M."/>
            <person name="Zauner S."/>
            <person name="Polzin J."/>
            <person name="Camacho Y."/>
            <person name="Gros O."/>
            <person name="van Gils J.A."/>
            <person name="Eisen J.A."/>
            <person name="Petersen J.M."/>
            <person name="Yuen B."/>
        </authorList>
    </citation>
    <scope>NUCLEOTIDE SEQUENCE</scope>
    <source>
        <strain evidence="1">MAGclacostrist064TRANS</strain>
    </source>
</reference>
<comment type="caution">
    <text evidence="1">The sequence shown here is derived from an EMBL/GenBank/DDBJ whole genome shotgun (WGS) entry which is preliminary data.</text>
</comment>
<dbReference type="EMBL" id="JAEPCM010000186">
    <property type="protein sequence ID" value="MCG7945819.1"/>
    <property type="molecule type" value="Genomic_DNA"/>
</dbReference>